<dbReference type="Pfam" id="PF13809">
    <property type="entry name" value="Tubulin_2"/>
    <property type="match status" value="1"/>
</dbReference>
<dbReference type="EMBL" id="QXGJ01000008">
    <property type="protein sequence ID" value="RSX50374.1"/>
    <property type="molecule type" value="Genomic_DNA"/>
</dbReference>
<organism evidence="1 2">
    <name type="scientific">Bifidobacterium callimiconis</name>
    <dbReference type="NCBI Taxonomy" id="2306973"/>
    <lineage>
        <taxon>Bacteria</taxon>
        <taxon>Bacillati</taxon>
        <taxon>Actinomycetota</taxon>
        <taxon>Actinomycetes</taxon>
        <taxon>Bifidobacteriales</taxon>
        <taxon>Bifidobacteriaceae</taxon>
        <taxon>Bifidobacterium</taxon>
    </lineage>
</organism>
<evidence type="ECO:0000313" key="1">
    <source>
        <dbReference type="EMBL" id="RSX50374.1"/>
    </source>
</evidence>
<comment type="caution">
    <text evidence="1">The sequence shown here is derived from an EMBL/GenBank/DDBJ whole genome shotgun (WGS) entry which is preliminary data.</text>
</comment>
<dbReference type="Proteomes" id="UP000288607">
    <property type="component" value="Unassembled WGS sequence"/>
</dbReference>
<proteinExistence type="predicted"/>
<name>A0A430FC00_9BIFI</name>
<accession>A0A430FC00</accession>
<evidence type="ECO:0000313" key="2">
    <source>
        <dbReference type="Proteomes" id="UP000288607"/>
    </source>
</evidence>
<protein>
    <submittedName>
        <fullName evidence="1">Tubulin like</fullName>
    </submittedName>
</protein>
<gene>
    <name evidence="1" type="ORF">D2E23_1697</name>
</gene>
<dbReference type="AlphaFoldDB" id="A0A430FC00"/>
<reference evidence="1 2" key="1">
    <citation type="submission" date="2018-09" db="EMBL/GenBank/DDBJ databases">
        <title>Characterization of the phylogenetic diversity of five novel species belonging to the genus Bifidobacterium.</title>
        <authorList>
            <person name="Lugli G.A."/>
            <person name="Duranti S."/>
            <person name="Milani C."/>
        </authorList>
    </citation>
    <scope>NUCLEOTIDE SEQUENCE [LARGE SCALE GENOMIC DNA]</scope>
    <source>
        <strain evidence="1 2">2028B</strain>
    </source>
</reference>
<keyword evidence="2" id="KW-1185">Reference proteome</keyword>
<dbReference type="InterPro" id="IPR025904">
    <property type="entry name" value="Tubulin-like"/>
</dbReference>
<sequence>MYERLLLSAGGGIIDRMQQSEQDNCATICIGLGGTGIDCLRSVKRAMYNRIRPDDLDAAVPQYSHIRFIAVDSDTPDELRNRKNSSARGGTGSFSDITPDEFFDISYPGSLNELFRNHRDELAQDPAYQEWLQFNDFASADLDRICAGGSRQLSRFLLMRRSADFVARVEQTVKAAKKGLGDCRVYVHIFSGLSGATGSGTFLDACYLLEQTLLDTGTTKSKTLGYFFLPDVNLEKPGIPDETKRYIRRNGYAAMQELDYCMNFENNGDCWHQEYSGVGEIRTTKPPVDLCHLISGTTSDGAVIPQAYQYAMNVATDYVLDFLIGSEEDWFSWEAYIANIRFREIWAVKTAGAQYKYLVLGAASAVIPFKQVLTYLASKVFEGSAGLRDLVPSNEQSAVFQKTIGFTFDAMLQRLTQDVNMEFLLPDLKAKDVKGLGTELLIGPLHDLQAQAEGTLARNYTALAQPLQSYESVLTGTASNVQSVMGIVLNAVREAMADPNCGPYYAAQLVLGSRGCDLFAAIEGIRAEAVSRRDHEQYQIDSHAYRDYEQKDREFQAAGFLKLQSAYAAYADASRRLVVLQMRVKMYQTLIDLMDTVKDQLRTMMNNFTIPFTTTVSALFDTFEANRAELEAFADRQNPYEMPLITMKELMPSLNETMRQMDIPSLAHELLEVLLSPEGLKSWGPNGDEVRLSHVVSDYFIDKFVAFSSRSLESFLKDKYQTQDAEKLAQIVCDDLLKRVRDNAAPLFWTELGYSDADAVSSGFLTVPQSAPVVIAAAYKFHEADDSLLVRKTGVRDRIRILRCLLGVPMWGCKGVSQYEQEAVDSPSPGLHLYERAEHVEGASEVTDSRDWRLLPSPTPLSLMTSRNSAILRERAERAKVLFDQAFKAGIIEKTSSAYEIRVITDSFMQRFRTDFDAAKDQANDVKLEAQYSLKAMSDNREYEPGTRVLSSEFSTNEVTELDICIDNLAKAPELQKLIQVELAKIKEIEDDINALEPEIDSDFVDFANALFTGVIELNLPEVVYVDPEFGDETVLSDKRMKPYGHVPLYQAYKTFKELDPEVRESIRATVQEILDADETPESVETACQAVSKELGRAKDIVKVATAFFPREVPEVKAQIKDLKKALELFALENFITL</sequence>